<reference evidence="1" key="1">
    <citation type="journal article" date="2022" name="ISME J.">
        <title>Identification of active gaseous-alkane degraders at natural gas seeps.</title>
        <authorList>
            <person name="Farhan Ul Haque M."/>
            <person name="Hernandez M."/>
            <person name="Crombie A.T."/>
            <person name="Murrell J.C."/>
        </authorList>
    </citation>
    <scope>NUCLEOTIDE SEQUENCE</scope>
    <source>
        <strain evidence="1">PC2</strain>
    </source>
</reference>
<dbReference type="RefSeq" id="WP_243066330.1">
    <property type="nucleotide sequence ID" value="NZ_JAIVFK010000083.1"/>
</dbReference>
<keyword evidence="2" id="KW-1185">Reference proteome</keyword>
<protein>
    <submittedName>
        <fullName evidence="1">Uncharacterized protein</fullName>
    </submittedName>
</protein>
<dbReference type="EMBL" id="JAIVFP010000001">
    <property type="protein sequence ID" value="MCI4682310.1"/>
    <property type="molecule type" value="Genomic_DNA"/>
</dbReference>
<comment type="caution">
    <text evidence="1">The sequence shown here is derived from an EMBL/GenBank/DDBJ whole genome shotgun (WGS) entry which is preliminary data.</text>
</comment>
<evidence type="ECO:0000313" key="2">
    <source>
        <dbReference type="Proteomes" id="UP001139104"/>
    </source>
</evidence>
<accession>A0ABS9Z4K7</accession>
<name>A0ABS9Z4K7_9HYPH</name>
<evidence type="ECO:0000313" key="1">
    <source>
        <dbReference type="EMBL" id="MCI4682310.1"/>
    </source>
</evidence>
<proteinExistence type="predicted"/>
<gene>
    <name evidence="1" type="ORF">K2U94_05985</name>
</gene>
<sequence>MGGGGGVHRLNQTAAPTRRLGRNRFATSVILLIDLFAQAHLIKLKSYQRADERLKRIFRTLSPTACASKIGNNYAPLRNNILHPNYVPSGHVNIILQIAHERSSPTILVVFDFLIFILYY</sequence>
<dbReference type="Proteomes" id="UP001139104">
    <property type="component" value="Unassembled WGS sequence"/>
</dbReference>
<organism evidence="1 2">
    <name type="scientific">Candidatus Rhodoblastus alkanivorans</name>
    <dbReference type="NCBI Taxonomy" id="2954117"/>
    <lineage>
        <taxon>Bacteria</taxon>
        <taxon>Pseudomonadati</taxon>
        <taxon>Pseudomonadota</taxon>
        <taxon>Alphaproteobacteria</taxon>
        <taxon>Hyphomicrobiales</taxon>
        <taxon>Rhodoblastaceae</taxon>
        <taxon>Rhodoblastus</taxon>
    </lineage>
</organism>